<gene>
    <name evidence="1" type="ORF">ENSA7_80530</name>
</gene>
<accession>A0A2S9XL92</accession>
<organism evidence="1 2">
    <name type="scientific">Enhygromyxa salina</name>
    <dbReference type="NCBI Taxonomy" id="215803"/>
    <lineage>
        <taxon>Bacteria</taxon>
        <taxon>Pseudomonadati</taxon>
        <taxon>Myxococcota</taxon>
        <taxon>Polyangia</taxon>
        <taxon>Nannocystales</taxon>
        <taxon>Nannocystaceae</taxon>
        <taxon>Enhygromyxa</taxon>
    </lineage>
</organism>
<dbReference type="OrthoDB" id="9831765at2"/>
<dbReference type="RefSeq" id="WP_146158714.1">
    <property type="nucleotide sequence ID" value="NZ_PVNL01000147.1"/>
</dbReference>
<dbReference type="PROSITE" id="PS51257">
    <property type="entry name" value="PROKAR_LIPOPROTEIN"/>
    <property type="match status" value="1"/>
</dbReference>
<dbReference type="Proteomes" id="UP000238823">
    <property type="component" value="Unassembled WGS sequence"/>
</dbReference>
<dbReference type="EMBL" id="PVNL01000147">
    <property type="protein sequence ID" value="PRP93625.1"/>
    <property type="molecule type" value="Genomic_DNA"/>
</dbReference>
<evidence type="ECO:0000313" key="2">
    <source>
        <dbReference type="Proteomes" id="UP000238823"/>
    </source>
</evidence>
<dbReference type="AlphaFoldDB" id="A0A2S9XL92"/>
<comment type="caution">
    <text evidence="1">The sequence shown here is derived from an EMBL/GenBank/DDBJ whole genome shotgun (WGS) entry which is preliminary data.</text>
</comment>
<reference evidence="1 2" key="1">
    <citation type="submission" date="2018-03" db="EMBL/GenBank/DDBJ databases">
        <title>Draft Genome Sequences of the Obligatory Marine Myxobacteria Enhygromyxa salina SWB007.</title>
        <authorList>
            <person name="Poehlein A."/>
            <person name="Moghaddam J.A."/>
            <person name="Harms H."/>
            <person name="Alanjari M."/>
            <person name="Koenig G.M."/>
            <person name="Daniel R."/>
            <person name="Schaeberle T.F."/>
        </authorList>
    </citation>
    <scope>NUCLEOTIDE SEQUENCE [LARGE SCALE GENOMIC DNA]</scope>
    <source>
        <strain evidence="1 2">SWB007</strain>
    </source>
</reference>
<evidence type="ECO:0000313" key="1">
    <source>
        <dbReference type="EMBL" id="PRP93625.1"/>
    </source>
</evidence>
<name>A0A2S9XL92_9BACT</name>
<sequence>MRATWSATFTRISLVTGLWLGLAAIGSSGCTHAGATRARHQVEVEVAGAAALTAETSLDSSRSAKPNGVVDVSELPTVVDMGDGAGSAPASKLAKHRFAPAAMVAATDVASWIDAELDGPDVEVTQIELRNACAVELDYAFGPSAAPDEVQAPRRALDAHTIQTQVVVKGDWLHLWDGDRWLGAAVTTVEHGQMEVSPECDTLTVSVDLLERGLTRFAIHWELEGDAHSWPSGPDPRALTIDHDDAPERWGANEDGANHVELRLANLCAEPIDYVFTPAFTDAPASGSTIPGHTERSVEIPAGWWLRYQTLDSEWRGGATSDLSGAVLWLASNCVDFGVGDGAVIVGPQATHVTDDRGTP</sequence>
<proteinExistence type="predicted"/>
<protein>
    <submittedName>
        <fullName evidence="1">Uncharacterized protein</fullName>
    </submittedName>
</protein>